<protein>
    <submittedName>
        <fullName evidence="4">Glycosyltransferase family 4 protein</fullName>
    </submittedName>
</protein>
<dbReference type="Pfam" id="PF13439">
    <property type="entry name" value="Glyco_transf_4"/>
    <property type="match status" value="1"/>
</dbReference>
<organism evidence="4 5">
    <name type="scientific">Paraburkholderia polaris</name>
    <dbReference type="NCBI Taxonomy" id="2728848"/>
    <lineage>
        <taxon>Bacteria</taxon>
        <taxon>Pseudomonadati</taxon>
        <taxon>Pseudomonadota</taxon>
        <taxon>Betaproteobacteria</taxon>
        <taxon>Burkholderiales</taxon>
        <taxon>Burkholderiaceae</taxon>
        <taxon>Paraburkholderia</taxon>
    </lineage>
</organism>
<dbReference type="Pfam" id="PF00534">
    <property type="entry name" value="Glycos_transf_1"/>
    <property type="match status" value="1"/>
</dbReference>
<sequence length="330" mass="36542">MKVLFATYPMAFHTPGGGEIQLLAYEKHLPQHGVEVKLFDSWKPCFLDHDVIHFFSCVGGSSHFCAFVKRLGLPLVVSSSLWITEETKHLYPIDEIRAQLGLADRVVANSEIECDTLASVLNLPREKFVTVYNGVDDVFFERPRPDLFRQHIGSDAPFVLNVGNIEPRKNQLRLAQAMKSHPDQKLLLVGHVRDEAYFNEVMQEAGSQATYVGPLPHDSELLRSAYQACSLFCLPSTLETPGLAALEAAAQGTPLLVTSEGSTREYFADYATYVNPNDSHDIAQHIAQVLLKTGAGHDRASQRAASALGKEFSWATTTARLAQIYNTLVK</sequence>
<dbReference type="Proteomes" id="UP000544134">
    <property type="component" value="Unassembled WGS sequence"/>
</dbReference>
<accession>A0A848IIM2</accession>
<feature type="domain" description="Glycosyl transferase family 1" evidence="2">
    <location>
        <begin position="151"/>
        <end position="293"/>
    </location>
</feature>
<evidence type="ECO:0000259" key="3">
    <source>
        <dbReference type="Pfam" id="PF13439"/>
    </source>
</evidence>
<keyword evidence="1 4" id="KW-0808">Transferase</keyword>
<dbReference type="GO" id="GO:0009103">
    <property type="term" value="P:lipopolysaccharide biosynthetic process"/>
    <property type="evidence" value="ECO:0007669"/>
    <property type="project" value="TreeGrafter"/>
</dbReference>
<dbReference type="SUPFAM" id="SSF53756">
    <property type="entry name" value="UDP-Glycosyltransferase/glycogen phosphorylase"/>
    <property type="match status" value="1"/>
</dbReference>
<evidence type="ECO:0000313" key="4">
    <source>
        <dbReference type="EMBL" id="NMM02208.1"/>
    </source>
</evidence>
<gene>
    <name evidence="4" type="ORF">HHL24_30325</name>
</gene>
<evidence type="ECO:0000259" key="2">
    <source>
        <dbReference type="Pfam" id="PF00534"/>
    </source>
</evidence>
<dbReference type="InterPro" id="IPR028098">
    <property type="entry name" value="Glyco_trans_4-like_N"/>
</dbReference>
<dbReference type="RefSeq" id="WP_169489019.1">
    <property type="nucleotide sequence ID" value="NZ_JABBGJ010000037.1"/>
</dbReference>
<proteinExistence type="predicted"/>
<dbReference type="PANTHER" id="PTHR46401:SF2">
    <property type="entry name" value="GLYCOSYLTRANSFERASE WBBK-RELATED"/>
    <property type="match status" value="1"/>
</dbReference>
<evidence type="ECO:0000313" key="5">
    <source>
        <dbReference type="Proteomes" id="UP000544134"/>
    </source>
</evidence>
<keyword evidence="5" id="KW-1185">Reference proteome</keyword>
<comment type="caution">
    <text evidence="4">The sequence shown here is derived from an EMBL/GenBank/DDBJ whole genome shotgun (WGS) entry which is preliminary data.</text>
</comment>
<name>A0A848IIM2_9BURK</name>
<dbReference type="GO" id="GO:0016757">
    <property type="term" value="F:glycosyltransferase activity"/>
    <property type="evidence" value="ECO:0007669"/>
    <property type="project" value="InterPro"/>
</dbReference>
<dbReference type="AlphaFoldDB" id="A0A848IIM2"/>
<dbReference type="PANTHER" id="PTHR46401">
    <property type="entry name" value="GLYCOSYLTRANSFERASE WBBK-RELATED"/>
    <property type="match status" value="1"/>
</dbReference>
<dbReference type="InterPro" id="IPR001296">
    <property type="entry name" value="Glyco_trans_1"/>
</dbReference>
<evidence type="ECO:0000256" key="1">
    <source>
        <dbReference type="ARBA" id="ARBA00022679"/>
    </source>
</evidence>
<dbReference type="EMBL" id="JABBGJ010000037">
    <property type="protein sequence ID" value="NMM02208.1"/>
    <property type="molecule type" value="Genomic_DNA"/>
</dbReference>
<dbReference type="Gene3D" id="3.40.50.2000">
    <property type="entry name" value="Glycogen Phosphorylase B"/>
    <property type="match status" value="2"/>
</dbReference>
<dbReference type="CDD" id="cd03801">
    <property type="entry name" value="GT4_PimA-like"/>
    <property type="match status" value="1"/>
</dbReference>
<reference evidence="4 5" key="1">
    <citation type="submission" date="2020-04" db="EMBL/GenBank/DDBJ databases">
        <title>Paraburkholderia sp. RP-4-7 isolated from soil.</title>
        <authorList>
            <person name="Dahal R.H."/>
        </authorList>
    </citation>
    <scope>NUCLEOTIDE SEQUENCE [LARGE SCALE GENOMIC DNA]</scope>
    <source>
        <strain evidence="4 5">RP-4-7</strain>
    </source>
</reference>
<feature type="domain" description="Glycosyltransferase subfamily 4-like N-terminal" evidence="3">
    <location>
        <begin position="48"/>
        <end position="137"/>
    </location>
</feature>